<evidence type="ECO:0000313" key="2">
    <source>
        <dbReference type="EMBL" id="MSR94673.1"/>
    </source>
</evidence>
<dbReference type="GO" id="GO:0008081">
    <property type="term" value="F:phosphoric diester hydrolase activity"/>
    <property type="evidence" value="ECO:0007669"/>
    <property type="project" value="InterPro"/>
</dbReference>
<dbReference type="AlphaFoldDB" id="A0A6N7UTA3"/>
<proteinExistence type="predicted"/>
<dbReference type="InterPro" id="IPR017946">
    <property type="entry name" value="PLC-like_Pdiesterase_TIM-brl"/>
</dbReference>
<dbReference type="Gene3D" id="3.20.20.190">
    <property type="entry name" value="Phosphatidylinositol (PI) phosphodiesterase"/>
    <property type="match status" value="1"/>
</dbReference>
<reference evidence="2 3" key="1">
    <citation type="submission" date="2019-08" db="EMBL/GenBank/DDBJ databases">
        <title>In-depth cultivation of the pig gut microbiome towards novel bacterial diversity and tailored functional studies.</title>
        <authorList>
            <person name="Wylensek D."/>
            <person name="Hitch T.C.A."/>
            <person name="Clavel T."/>
        </authorList>
    </citation>
    <scope>NUCLEOTIDE SEQUENCE [LARGE SCALE GENOMIC DNA]</scope>
    <source>
        <strain evidence="2 3">68-1-5</strain>
    </source>
</reference>
<sequence>MVFIFYILFILFLIFCLLAFLAAPSPNGLGRFKALDTRYFAHRGLHTKDRTVAENSLEAFALACERGYGIELDVQLSKDGKVVVFHDDTLKRVCGIDKRVDQLTYEELRNLKLHQTKSNIPLFSEVLALVNGRTALIVELKTGRNNPVLCRKTLEHLRRYEGKYCIESFDPRIVAWFKKHAENVVRGQLAAPVNSYGESASRGVSLLMSFCLLNFMGRPDFIAYKNVPRPLPVRLSELMGAAKVCWTSRQPHDNAGNTAEIFEFYEPEKTCASLIQPS</sequence>
<feature type="domain" description="GP-PDE" evidence="1">
    <location>
        <begin position="37"/>
        <end position="278"/>
    </location>
</feature>
<dbReference type="EMBL" id="VULY01000018">
    <property type="protein sequence ID" value="MSR94673.1"/>
    <property type="molecule type" value="Genomic_DNA"/>
</dbReference>
<protein>
    <submittedName>
        <fullName evidence="2">Glycerophosphodiester phosphodiesterase</fullName>
    </submittedName>
</protein>
<dbReference type="InterPro" id="IPR030395">
    <property type="entry name" value="GP_PDE_dom"/>
</dbReference>
<comment type="caution">
    <text evidence="2">The sequence shown here is derived from an EMBL/GenBank/DDBJ whole genome shotgun (WGS) entry which is preliminary data.</text>
</comment>
<evidence type="ECO:0000313" key="3">
    <source>
        <dbReference type="Proteomes" id="UP000434409"/>
    </source>
</evidence>
<accession>A0A6N7UTA3</accession>
<dbReference type="PANTHER" id="PTHR46211">
    <property type="entry name" value="GLYCEROPHOSPHORYL DIESTER PHOSPHODIESTERASE"/>
    <property type="match status" value="1"/>
</dbReference>
<dbReference type="SUPFAM" id="SSF51695">
    <property type="entry name" value="PLC-like phosphodiesterases"/>
    <property type="match status" value="1"/>
</dbReference>
<dbReference type="PANTHER" id="PTHR46211:SF1">
    <property type="entry name" value="GLYCEROPHOSPHODIESTER PHOSPHODIESTERASE, CYTOPLASMIC"/>
    <property type="match status" value="1"/>
</dbReference>
<dbReference type="RefSeq" id="WP_154478428.1">
    <property type="nucleotide sequence ID" value="NZ_VULY01000018.1"/>
</dbReference>
<dbReference type="GO" id="GO:0006629">
    <property type="term" value="P:lipid metabolic process"/>
    <property type="evidence" value="ECO:0007669"/>
    <property type="project" value="InterPro"/>
</dbReference>
<gene>
    <name evidence="2" type="ORF">FYJ34_10505</name>
</gene>
<name>A0A6N7UTA3_9FIRM</name>
<dbReference type="Proteomes" id="UP000434409">
    <property type="component" value="Unassembled WGS sequence"/>
</dbReference>
<organism evidence="2 3">
    <name type="scientific">Suipraeoptans intestinalis</name>
    <dbReference type="NCBI Taxonomy" id="2606628"/>
    <lineage>
        <taxon>Bacteria</taxon>
        <taxon>Bacillati</taxon>
        <taxon>Bacillota</taxon>
        <taxon>Clostridia</taxon>
        <taxon>Lachnospirales</taxon>
        <taxon>Lachnospiraceae</taxon>
        <taxon>Suipraeoptans</taxon>
    </lineage>
</organism>
<keyword evidence="3" id="KW-1185">Reference proteome</keyword>
<dbReference type="PROSITE" id="PS51704">
    <property type="entry name" value="GP_PDE"/>
    <property type="match status" value="1"/>
</dbReference>
<dbReference type="Pfam" id="PF03009">
    <property type="entry name" value="GDPD"/>
    <property type="match status" value="1"/>
</dbReference>
<evidence type="ECO:0000259" key="1">
    <source>
        <dbReference type="PROSITE" id="PS51704"/>
    </source>
</evidence>